<keyword evidence="1" id="KW-0472">Membrane</keyword>
<keyword evidence="1" id="KW-0812">Transmembrane</keyword>
<reference evidence="2 3" key="1">
    <citation type="submission" date="2017-11" db="EMBL/GenBank/DDBJ databases">
        <title>Evolution of Phototrophy in the Chloroflexi Phylum Driven by Horizontal Gene Transfer.</title>
        <authorList>
            <person name="Ward L.M."/>
            <person name="Hemp J."/>
            <person name="Shih P.M."/>
            <person name="Mcglynn S.E."/>
            <person name="Fischer W."/>
        </authorList>
    </citation>
    <scope>NUCLEOTIDE SEQUENCE [LARGE SCALE GENOMIC DNA]</scope>
    <source>
        <strain evidence="2">JP3_13</strain>
    </source>
</reference>
<dbReference type="AlphaFoldDB" id="A0A2M8PCZ4"/>
<accession>A0A2M8PCZ4</accession>
<evidence type="ECO:0008006" key="4">
    <source>
        <dbReference type="Google" id="ProtNLM"/>
    </source>
</evidence>
<keyword evidence="1" id="KW-1133">Transmembrane helix</keyword>
<evidence type="ECO:0000313" key="2">
    <source>
        <dbReference type="EMBL" id="PJF35422.1"/>
    </source>
</evidence>
<feature type="transmembrane region" description="Helical" evidence="1">
    <location>
        <begin position="161"/>
        <end position="184"/>
    </location>
</feature>
<feature type="transmembrane region" description="Helical" evidence="1">
    <location>
        <begin position="70"/>
        <end position="87"/>
    </location>
</feature>
<dbReference type="Proteomes" id="UP000229681">
    <property type="component" value="Unassembled WGS sequence"/>
</dbReference>
<evidence type="ECO:0000313" key="3">
    <source>
        <dbReference type="Proteomes" id="UP000229681"/>
    </source>
</evidence>
<gene>
    <name evidence="2" type="ORF">CUN49_10660</name>
</gene>
<organism evidence="2 3">
    <name type="scientific">Candidatus Thermofonsia Clade 1 bacterium</name>
    <dbReference type="NCBI Taxonomy" id="2364210"/>
    <lineage>
        <taxon>Bacteria</taxon>
        <taxon>Bacillati</taxon>
        <taxon>Chloroflexota</taxon>
        <taxon>Candidatus Thermofontia</taxon>
        <taxon>Candidatus Thermofonsia Clade 1</taxon>
    </lineage>
</organism>
<dbReference type="EMBL" id="PGTM01000158">
    <property type="protein sequence ID" value="PJF35422.1"/>
    <property type="molecule type" value="Genomic_DNA"/>
</dbReference>
<protein>
    <recommendedName>
        <fullName evidence="4">B box-type domain-containing protein</fullName>
    </recommendedName>
</protein>
<name>A0A2M8PCZ4_9CHLR</name>
<proteinExistence type="predicted"/>
<feature type="transmembrane region" description="Helical" evidence="1">
    <location>
        <begin position="121"/>
        <end position="141"/>
    </location>
</feature>
<feature type="transmembrane region" description="Helical" evidence="1">
    <location>
        <begin position="93"/>
        <end position="114"/>
    </location>
</feature>
<evidence type="ECO:0000256" key="1">
    <source>
        <dbReference type="SAM" id="Phobius"/>
    </source>
</evidence>
<sequence>MRESAPNHAPVEEKTYCAVHTDIETALRCNRCGRYMCPRCAVRTEVGYRCRECVYAHQGKFYKATLCQQIVAVAVVFALSLVAGFIVPRLFLLGALFLSLPAGAAIGELAWRAALRQRGRYVPQLAVVAVLLAALIANFGTLSEVLRLIALADRLPHGVDIGAIAFQQLTPIALYAGLCALAVYGRLS</sequence>
<comment type="caution">
    <text evidence="2">The sequence shown here is derived from an EMBL/GenBank/DDBJ whole genome shotgun (WGS) entry which is preliminary data.</text>
</comment>